<dbReference type="InterPro" id="IPR014284">
    <property type="entry name" value="RNA_pol_sigma-70_dom"/>
</dbReference>
<evidence type="ECO:0000259" key="4">
    <source>
        <dbReference type="Pfam" id="PF04542"/>
    </source>
</evidence>
<evidence type="ECO:0000313" key="6">
    <source>
        <dbReference type="Proteomes" id="UP000229128"/>
    </source>
</evidence>
<dbReference type="GO" id="GO:0016987">
    <property type="term" value="F:sigma factor activity"/>
    <property type="evidence" value="ECO:0007669"/>
    <property type="project" value="UniProtKB-KW"/>
</dbReference>
<dbReference type="InterPro" id="IPR039425">
    <property type="entry name" value="RNA_pol_sigma-70-like"/>
</dbReference>
<dbReference type="NCBIfam" id="TIGR02937">
    <property type="entry name" value="sigma70-ECF"/>
    <property type="match status" value="1"/>
</dbReference>
<gene>
    <name evidence="5" type="ORF">COU24_02955</name>
</gene>
<evidence type="ECO:0000256" key="2">
    <source>
        <dbReference type="ARBA" id="ARBA00023082"/>
    </source>
</evidence>
<dbReference type="InterPro" id="IPR007627">
    <property type="entry name" value="RNA_pol_sigma70_r2"/>
</dbReference>
<evidence type="ECO:0000256" key="1">
    <source>
        <dbReference type="ARBA" id="ARBA00023015"/>
    </source>
</evidence>
<dbReference type="AlphaFoldDB" id="A0A2H0U5G7"/>
<dbReference type="Gene3D" id="1.10.1740.10">
    <property type="match status" value="1"/>
</dbReference>
<keyword evidence="2" id="KW-0731">Sigma factor</keyword>
<comment type="caution">
    <text evidence="5">The sequence shown here is derived from an EMBL/GenBank/DDBJ whole genome shotgun (WGS) entry which is preliminary data.</text>
</comment>
<dbReference type="Proteomes" id="UP000229128">
    <property type="component" value="Unassembled WGS sequence"/>
</dbReference>
<dbReference type="PANTHER" id="PTHR43133">
    <property type="entry name" value="RNA POLYMERASE ECF-TYPE SIGMA FACTO"/>
    <property type="match status" value="1"/>
</dbReference>
<keyword evidence="3" id="KW-0804">Transcription</keyword>
<proteinExistence type="predicted"/>
<evidence type="ECO:0000256" key="3">
    <source>
        <dbReference type="ARBA" id="ARBA00023163"/>
    </source>
</evidence>
<dbReference type="GO" id="GO:0006352">
    <property type="term" value="P:DNA-templated transcription initiation"/>
    <property type="evidence" value="ECO:0007669"/>
    <property type="project" value="InterPro"/>
</dbReference>
<feature type="domain" description="RNA polymerase sigma-70 region 2" evidence="4">
    <location>
        <begin position="26"/>
        <end position="91"/>
    </location>
</feature>
<accession>A0A2H0U5G7</accession>
<dbReference type="SUPFAM" id="SSF88946">
    <property type="entry name" value="Sigma2 domain of RNA polymerase sigma factors"/>
    <property type="match status" value="1"/>
</dbReference>
<dbReference type="InterPro" id="IPR013325">
    <property type="entry name" value="RNA_pol_sigma_r2"/>
</dbReference>
<dbReference type="PANTHER" id="PTHR43133:SF51">
    <property type="entry name" value="RNA POLYMERASE SIGMA FACTOR"/>
    <property type="match status" value="1"/>
</dbReference>
<keyword evidence="1" id="KW-0805">Transcription regulation</keyword>
<organism evidence="5 6">
    <name type="scientific">Candidatus Kuenenbacteria bacterium CG10_big_fil_rev_8_21_14_0_10_39_14</name>
    <dbReference type="NCBI Taxonomy" id="1974619"/>
    <lineage>
        <taxon>Bacteria</taxon>
        <taxon>Candidatus Kueneniibacteriota</taxon>
    </lineage>
</organism>
<evidence type="ECO:0000313" key="5">
    <source>
        <dbReference type="EMBL" id="PIR80637.1"/>
    </source>
</evidence>
<dbReference type="Pfam" id="PF04542">
    <property type="entry name" value="Sigma70_r2"/>
    <property type="match status" value="1"/>
</dbReference>
<protein>
    <recommendedName>
        <fullName evidence="4">RNA polymerase sigma-70 region 2 domain-containing protein</fullName>
    </recommendedName>
</protein>
<sequence>MNHTPLSDEELVQIIRENDQEEYSEIIRRYQRKLTHYLKKYIYDQDELEDVLQIVFIKAFKNLYGFNIKMKFSSWIYRIAHNEMANHIKKNLKSPVPLDEVEYKIVDEKIDIDRDIDRKILARDVGRYLGNLDIKYREPMKCR</sequence>
<name>A0A2H0U5G7_9BACT</name>
<dbReference type="EMBL" id="PFBQ01000054">
    <property type="protein sequence ID" value="PIR80637.1"/>
    <property type="molecule type" value="Genomic_DNA"/>
</dbReference>
<reference evidence="6" key="1">
    <citation type="submission" date="2017-09" db="EMBL/GenBank/DDBJ databases">
        <title>Depth-based differentiation of microbial function through sediment-hosted aquifers and enrichment of novel symbionts in the deep terrestrial subsurface.</title>
        <authorList>
            <person name="Probst A.J."/>
            <person name="Ladd B."/>
            <person name="Jarett J.K."/>
            <person name="Geller-Mcgrath D.E."/>
            <person name="Sieber C.M.K."/>
            <person name="Emerson J.B."/>
            <person name="Anantharaman K."/>
            <person name="Thomas B.C."/>
            <person name="Malmstrom R."/>
            <person name="Stieglmeier M."/>
            <person name="Klingl A."/>
            <person name="Woyke T."/>
            <person name="Ryan C.M."/>
            <person name="Banfield J.F."/>
        </authorList>
    </citation>
    <scope>NUCLEOTIDE SEQUENCE [LARGE SCALE GENOMIC DNA]</scope>
</reference>